<evidence type="ECO:0000256" key="1">
    <source>
        <dbReference type="SAM" id="Phobius"/>
    </source>
</evidence>
<evidence type="ECO:0000313" key="3">
    <source>
        <dbReference type="Proteomes" id="UP000638836"/>
    </source>
</evidence>
<dbReference type="EMBL" id="WNJQ01000008">
    <property type="protein sequence ID" value="MBC9825934.1"/>
    <property type="molecule type" value="Genomic_DNA"/>
</dbReference>
<keyword evidence="1" id="KW-0812">Transmembrane</keyword>
<proteinExistence type="predicted"/>
<reference evidence="2 3" key="1">
    <citation type="journal article" date="2020" name="Microorganisms">
        <title>New Insight into Antimicrobial Compounds from Food and Marine-Sourced Carnobacterium Species through Phenotype and Genome Analyses.</title>
        <authorList>
            <person name="Begrem S."/>
            <person name="Ivaniuk F."/>
            <person name="Gigout-Chevalier F."/>
            <person name="Kolypczuk L."/>
            <person name="Bonnetot S."/>
            <person name="Leroi F."/>
            <person name="Grovel O."/>
            <person name="Delbarre-Ladrat C."/>
            <person name="Passerini D."/>
        </authorList>
    </citation>
    <scope>NUCLEOTIDE SEQUENCE [LARGE SCALE GENOMIC DNA]</scope>
    <source>
        <strain evidence="2 3">MIP2551</strain>
    </source>
</reference>
<keyword evidence="1" id="KW-1133">Transmembrane helix</keyword>
<sequence>MKDIFKDYSLEQFNLDINGLIKDEAVNNIKLFAATDEAKISVVLKPIDDKNFYYGLHPCFSSEKMIDLLFKSKITTGYDFWRVIFKEQIENNWFKISKFKHFDNSFNIEQSELETILLGKSILQMASHFGFRFQCKDTVAEELKGLLARFWREETTDSKYNTNKHYFSKEKTFFCQSGKNQKGTYIDFLGFWPKVIIDKLDKEIHIRIDNNVEPGELSIEKIIESKLKSKKYITLNELYGMSNKSTNLFSEDKFKLRDGNIYYSGTMPRVTEIKYVTDHPSSEQIKYLIMHVERTTFATVDCMDNPMIMLHPLFGEWYMGRPLYDFLLDFDRYEDKMQSEYLYKQKEDDNVNQTVSEEKENENKYQTVYEKKEIENINDYLERSFNTHTVAVSANLETADHYLLVGKRGKGTIDDGEYYCSVNGQSEFNDENVSFYQDSVYEDLPTLDFNSKKRLDLNNEIQRETIAELGISMFEQDWQYYGVSYLSINNKKKDVKSDGESYEHASKVSKRRMHFNVLTYNKSYSNFEEVYTNHENVTEKFENSLIEGIRLNLYKDWKEFTKSSIEKISSFAYDHSGIVSFSILSITMVINIINKKSSSDITSMGITDFFEIIIVLLYIVVVIAKWISNKDMLQHRRTVRFNSSKFKDNSSNKSNSLTKLFNKFNFSKRLINKKEDDFQMHVILKVMMGLYFLQKKEK</sequence>
<dbReference type="Proteomes" id="UP000638836">
    <property type="component" value="Unassembled WGS sequence"/>
</dbReference>
<name>A0ABR7TDD1_9LACT</name>
<comment type="caution">
    <text evidence="2">The sequence shown here is derived from an EMBL/GenBank/DDBJ whole genome shotgun (WGS) entry which is preliminary data.</text>
</comment>
<accession>A0ABR7TDD1</accession>
<organism evidence="2 3">
    <name type="scientific">Carnobacterium inhibens</name>
    <dbReference type="NCBI Taxonomy" id="147709"/>
    <lineage>
        <taxon>Bacteria</taxon>
        <taxon>Bacillati</taxon>
        <taxon>Bacillota</taxon>
        <taxon>Bacilli</taxon>
        <taxon>Lactobacillales</taxon>
        <taxon>Carnobacteriaceae</taxon>
        <taxon>Carnobacterium</taxon>
    </lineage>
</organism>
<evidence type="ECO:0000313" key="2">
    <source>
        <dbReference type="EMBL" id="MBC9825934.1"/>
    </source>
</evidence>
<gene>
    <name evidence="2" type="ORF">GLO26_08905</name>
</gene>
<dbReference type="RefSeq" id="WP_187949038.1">
    <property type="nucleotide sequence ID" value="NZ_WNJQ01000008.1"/>
</dbReference>
<keyword evidence="3" id="KW-1185">Reference proteome</keyword>
<protein>
    <submittedName>
        <fullName evidence="2">Uncharacterized protein</fullName>
    </submittedName>
</protein>
<feature type="transmembrane region" description="Helical" evidence="1">
    <location>
        <begin position="605"/>
        <end position="627"/>
    </location>
</feature>
<keyword evidence="1" id="KW-0472">Membrane</keyword>